<sequence>MLNNLSHNPAVRPAASGDLAARAGAFLQPLANTLLRLARAIKGRRAAYRLATLDDQMLQDIGLTRFEVESALAMPLSADPNAELVRRRADRIASQRRRGVRTR</sequence>
<proteinExistence type="predicted"/>
<accession>A0A1G5NQY3</accession>
<name>A0A1G5NQY3_AFIMA</name>
<dbReference type="AlphaFoldDB" id="A0A1G5NQY3"/>
<dbReference type="InterPro" id="IPR009506">
    <property type="entry name" value="YjiS-like"/>
</dbReference>
<reference evidence="2 3" key="1">
    <citation type="submission" date="2016-10" db="EMBL/GenBank/DDBJ databases">
        <authorList>
            <person name="de Groot N.N."/>
        </authorList>
    </citation>
    <scope>NUCLEOTIDE SEQUENCE [LARGE SCALE GENOMIC DNA]</scope>
    <source>
        <strain evidence="2 3">DSM 2698</strain>
    </source>
</reference>
<keyword evidence="3" id="KW-1185">Reference proteome</keyword>
<dbReference type="STRING" id="1120955.SAMN03080610_02535"/>
<gene>
    <name evidence="2" type="ORF">SAMN03080610_02535</name>
</gene>
<dbReference type="EMBL" id="FMVW01000005">
    <property type="protein sequence ID" value="SCZ39783.1"/>
    <property type="molecule type" value="Genomic_DNA"/>
</dbReference>
<dbReference type="OrthoDB" id="8244198at2"/>
<dbReference type="Pfam" id="PF06568">
    <property type="entry name" value="YjiS-like"/>
    <property type="match status" value="1"/>
</dbReference>
<dbReference type="Proteomes" id="UP000199347">
    <property type="component" value="Unassembled WGS sequence"/>
</dbReference>
<evidence type="ECO:0000313" key="2">
    <source>
        <dbReference type="EMBL" id="SCZ39783.1"/>
    </source>
</evidence>
<dbReference type="RefSeq" id="WP_092813555.1">
    <property type="nucleotide sequence ID" value="NZ_FMVW01000005.1"/>
</dbReference>
<evidence type="ECO:0000313" key="3">
    <source>
        <dbReference type="Proteomes" id="UP000199347"/>
    </source>
</evidence>
<feature type="domain" description="YjiS-like" evidence="1">
    <location>
        <begin position="36"/>
        <end position="67"/>
    </location>
</feature>
<evidence type="ECO:0000259" key="1">
    <source>
        <dbReference type="Pfam" id="PF06568"/>
    </source>
</evidence>
<protein>
    <recommendedName>
        <fullName evidence="1">YjiS-like domain-containing protein</fullName>
    </recommendedName>
</protein>
<organism evidence="2 3">
    <name type="scientific">Afifella marina DSM 2698</name>
    <dbReference type="NCBI Taxonomy" id="1120955"/>
    <lineage>
        <taxon>Bacteria</taxon>
        <taxon>Pseudomonadati</taxon>
        <taxon>Pseudomonadota</taxon>
        <taxon>Alphaproteobacteria</taxon>
        <taxon>Hyphomicrobiales</taxon>
        <taxon>Afifellaceae</taxon>
        <taxon>Afifella</taxon>
    </lineage>
</organism>